<dbReference type="OrthoDB" id="9816557at2"/>
<proteinExistence type="predicted"/>
<gene>
    <name evidence="2" type="ORF">EHS13_17120</name>
</gene>
<dbReference type="AlphaFoldDB" id="A0A6B8RLR2"/>
<dbReference type="Gene3D" id="1.10.530.10">
    <property type="match status" value="1"/>
</dbReference>
<evidence type="ECO:0000313" key="2">
    <source>
        <dbReference type="EMBL" id="QGQ96483.1"/>
    </source>
</evidence>
<name>A0A6B8RLR2_9BACL</name>
<sequence>MSNRLKQQLITYFLSLTFILTMGNSFEIRHNPYIVAAPEPIVKANVDIIRSEYKPLTYSQPTIKLTSINYSEKKTEESQKFVQAIQKIASKELTQIEKTLNEYEVTSEHLNIRSKANAASKILSVINKGELIEVINAAKNGWLALKQGGYVNGKYTKLKIENVKKIAQVKTLSLQSSVVKDIAKPTSNVKSDSGLREANIEEILKGTSLAGHDLEKAILEIEEEFGINAYFTIAVMKLESGNGKSRIAKNKNNLFGLNALDGDVYNKAFSFKTKGDSVRKFGQLISKNYINKGYTTVEKVSKKYCQANPKWSGAVKAIMKSDYSKL</sequence>
<dbReference type="KEGG" id="ppsc:EHS13_17120"/>
<dbReference type="GO" id="GO:0004040">
    <property type="term" value="F:amidase activity"/>
    <property type="evidence" value="ECO:0007669"/>
    <property type="project" value="InterPro"/>
</dbReference>
<organism evidence="2 3">
    <name type="scientific">Paenibacillus psychroresistens</name>
    <dbReference type="NCBI Taxonomy" id="1778678"/>
    <lineage>
        <taxon>Bacteria</taxon>
        <taxon>Bacillati</taxon>
        <taxon>Bacillota</taxon>
        <taxon>Bacilli</taxon>
        <taxon>Bacillales</taxon>
        <taxon>Paenibacillaceae</taxon>
        <taxon>Paenibacillus</taxon>
    </lineage>
</organism>
<feature type="domain" description="Mannosyl-glycoprotein endo-beta-N-acetylglucosamidase-like" evidence="1">
    <location>
        <begin position="217"/>
        <end position="321"/>
    </location>
</feature>
<dbReference type="Pfam" id="PF01832">
    <property type="entry name" value="Glucosaminidase"/>
    <property type="match status" value="1"/>
</dbReference>
<evidence type="ECO:0000259" key="1">
    <source>
        <dbReference type="Pfam" id="PF01832"/>
    </source>
</evidence>
<protein>
    <recommendedName>
        <fullName evidence="1">Mannosyl-glycoprotein endo-beta-N-acetylglucosamidase-like domain-containing protein</fullName>
    </recommendedName>
</protein>
<dbReference type="InterPro" id="IPR002901">
    <property type="entry name" value="MGlyc_endo_b_GlcNAc-like_dom"/>
</dbReference>
<reference evidence="3" key="1">
    <citation type="submission" date="2018-11" db="EMBL/GenBank/DDBJ databases">
        <title>Complete genome sequence of Paenibacillus sp. ML311-T8.</title>
        <authorList>
            <person name="Nam Y.-D."/>
            <person name="Kang J."/>
            <person name="Chung W.-H."/>
            <person name="Park Y.S."/>
        </authorList>
    </citation>
    <scope>NUCLEOTIDE SEQUENCE [LARGE SCALE GENOMIC DNA]</scope>
    <source>
        <strain evidence="3">ML311-T8</strain>
    </source>
</reference>
<keyword evidence="3" id="KW-1185">Reference proteome</keyword>
<dbReference type="RefSeq" id="WP_155701538.1">
    <property type="nucleotide sequence ID" value="NZ_CP034235.1"/>
</dbReference>
<evidence type="ECO:0000313" key="3">
    <source>
        <dbReference type="Proteomes" id="UP000426246"/>
    </source>
</evidence>
<accession>A0A6B8RLR2</accession>
<dbReference type="Proteomes" id="UP000426246">
    <property type="component" value="Chromosome"/>
</dbReference>
<dbReference type="EMBL" id="CP034235">
    <property type="protein sequence ID" value="QGQ96483.1"/>
    <property type="molecule type" value="Genomic_DNA"/>
</dbReference>
<dbReference type="Gene3D" id="2.30.30.40">
    <property type="entry name" value="SH3 Domains"/>
    <property type="match status" value="1"/>
</dbReference>